<accession>A0A096AUC5</accession>
<evidence type="ECO:0000256" key="1">
    <source>
        <dbReference type="SAM" id="SignalP"/>
    </source>
</evidence>
<gene>
    <name evidence="2" type="ORF">HMPREF0661_04800</name>
</gene>
<feature type="chain" id="PRO_5001916653" evidence="1">
    <location>
        <begin position="20"/>
        <end position="110"/>
    </location>
</feature>
<dbReference type="AlphaFoldDB" id="A0A096AUC5"/>
<dbReference type="EMBL" id="JRNS01000257">
    <property type="protein sequence ID" value="KGF50698.1"/>
    <property type="molecule type" value="Genomic_DNA"/>
</dbReference>
<evidence type="ECO:0000313" key="2">
    <source>
        <dbReference type="EMBL" id="KGF50698.1"/>
    </source>
</evidence>
<organism evidence="2 3">
    <name type="scientific">Prevotella melaninogenica DNF00666</name>
    <dbReference type="NCBI Taxonomy" id="1401073"/>
    <lineage>
        <taxon>Bacteria</taxon>
        <taxon>Pseudomonadati</taxon>
        <taxon>Bacteroidota</taxon>
        <taxon>Bacteroidia</taxon>
        <taxon>Bacteroidales</taxon>
        <taxon>Prevotellaceae</taxon>
        <taxon>Prevotella</taxon>
    </lineage>
</organism>
<proteinExistence type="predicted"/>
<evidence type="ECO:0000313" key="3">
    <source>
        <dbReference type="Proteomes" id="UP000029578"/>
    </source>
</evidence>
<feature type="signal peptide" evidence="1">
    <location>
        <begin position="1"/>
        <end position="19"/>
    </location>
</feature>
<protein>
    <submittedName>
        <fullName evidence="2">Membrane protein</fullName>
    </submittedName>
</protein>
<reference evidence="2 3" key="1">
    <citation type="submission" date="2014-07" db="EMBL/GenBank/DDBJ databases">
        <authorList>
            <person name="McCorrison J."/>
            <person name="Sanka R."/>
            <person name="Torralba M."/>
            <person name="Gillis M."/>
            <person name="Haft D.H."/>
            <person name="Methe B."/>
            <person name="Sutton G."/>
            <person name="Nelson K.E."/>
        </authorList>
    </citation>
    <scope>NUCLEOTIDE SEQUENCE [LARGE SCALE GENOMIC DNA]</scope>
    <source>
        <strain evidence="2 3">DNF00666</strain>
    </source>
</reference>
<sequence>MRKSIILIVALIASLNISAQTKEKQDSLNIPVYLVDGVEVQNIDNLDQKDIISMNVIKNSDFNKLFYPRTGGVILITTKSKKYLKPIIQKHQDEMKKAKDNKKSGKVYIR</sequence>
<comment type="caution">
    <text evidence="2">The sequence shown here is derived from an EMBL/GenBank/DDBJ whole genome shotgun (WGS) entry which is preliminary data.</text>
</comment>
<dbReference type="Proteomes" id="UP000029578">
    <property type="component" value="Unassembled WGS sequence"/>
</dbReference>
<dbReference type="RefSeq" id="WP_036863765.1">
    <property type="nucleotide sequence ID" value="NZ_JRNS01000257.1"/>
</dbReference>
<keyword evidence="1" id="KW-0732">Signal</keyword>
<name>A0A096AUC5_9BACT</name>